<dbReference type="InterPro" id="IPR036259">
    <property type="entry name" value="MFS_trans_sf"/>
</dbReference>
<proteinExistence type="predicted"/>
<keyword evidence="5 7" id="KW-1133">Transmembrane helix</keyword>
<feature type="transmembrane region" description="Helical" evidence="7">
    <location>
        <begin position="377"/>
        <end position="396"/>
    </location>
</feature>
<dbReference type="PANTHER" id="PTHR23517">
    <property type="entry name" value="RESISTANCE PROTEIN MDTM, PUTATIVE-RELATED-RELATED"/>
    <property type="match status" value="1"/>
</dbReference>
<dbReference type="SUPFAM" id="SSF103473">
    <property type="entry name" value="MFS general substrate transporter"/>
    <property type="match status" value="1"/>
</dbReference>
<evidence type="ECO:0000256" key="7">
    <source>
        <dbReference type="SAM" id="Phobius"/>
    </source>
</evidence>
<dbReference type="AlphaFoldDB" id="A0A1T0CWH2"/>
<keyword evidence="4 7" id="KW-0812">Transmembrane</keyword>
<dbReference type="EMBL" id="MUYV01000001">
    <property type="protein sequence ID" value="OOS26491.1"/>
    <property type="molecule type" value="Genomic_DNA"/>
</dbReference>
<sequence length="401" mass="44170">MRFIQRLLTHPSVANFNQTVWAMLIGGFIVRISYFMSWPFLIIVLNSNQSVSTMGVGVILGFSAGVAAISGIYIGYLSDKFGEKPLLLTGCLVGTACYAMLPFALNFWQYFAIMALLGLVRPMVEVVGKAIMCNSLSDPKDRETALYLRYFLINMAGAIGPLLGLWFGLTQADTLFTITAMAYFGYLIWIYQLIQSTEHHATHELPNFGKTVQVIRSDLPFLLLLIIIFLVLIVYSQAYATVPQIITGLLGGDAASLIVLLTVVNCITVTVFQFPLLRLFRRLSIATRAQIGIVFLLLAQLLFIVIDDHSLVAWSVAFFVFSLGEVITIPTISVQIDEFAKTGLRGSYFGAAAFSELGNAIGPMFGAMMISSFSNDHYFIATTLICSICIACYGIIRRRVG</sequence>
<dbReference type="InterPro" id="IPR050171">
    <property type="entry name" value="MFS_Transporters"/>
</dbReference>
<feature type="transmembrane region" description="Helical" evidence="7">
    <location>
        <begin position="175"/>
        <end position="194"/>
    </location>
</feature>
<feature type="transmembrane region" description="Helical" evidence="7">
    <location>
        <begin position="51"/>
        <end position="74"/>
    </location>
</feature>
<dbReference type="InterPro" id="IPR011701">
    <property type="entry name" value="MFS"/>
</dbReference>
<evidence type="ECO:0000256" key="4">
    <source>
        <dbReference type="ARBA" id="ARBA00022692"/>
    </source>
</evidence>
<keyword evidence="10" id="KW-1185">Reference proteome</keyword>
<reference evidence="9 10" key="1">
    <citation type="submission" date="2017-02" db="EMBL/GenBank/DDBJ databases">
        <title>Draft genome sequence of Moraxella porci CCUG 54912T type strain.</title>
        <authorList>
            <person name="Salva-Serra F."/>
            <person name="Engstrom-Jakobsson H."/>
            <person name="Thorell K."/>
            <person name="Jaen-Luchoro D."/>
            <person name="Gonzales-Siles L."/>
            <person name="Karlsson R."/>
            <person name="Yazdan S."/>
            <person name="Boulund F."/>
            <person name="Johnning A."/>
            <person name="Engstrand L."/>
            <person name="Kristiansson E."/>
            <person name="Moore E."/>
        </authorList>
    </citation>
    <scope>NUCLEOTIDE SEQUENCE [LARGE SCALE GENOMIC DNA]</scope>
    <source>
        <strain evidence="9 10">CCUG 54912</strain>
    </source>
</reference>
<evidence type="ECO:0000256" key="2">
    <source>
        <dbReference type="ARBA" id="ARBA00022448"/>
    </source>
</evidence>
<dbReference type="Gene3D" id="1.20.1250.20">
    <property type="entry name" value="MFS general substrate transporter like domains"/>
    <property type="match status" value="1"/>
</dbReference>
<gene>
    <name evidence="9" type="ORF">B0681_01000</name>
</gene>
<organism evidence="9 10">
    <name type="scientific">Moraxella porci DSM 25326</name>
    <dbReference type="NCBI Taxonomy" id="573983"/>
    <lineage>
        <taxon>Bacteria</taxon>
        <taxon>Pseudomonadati</taxon>
        <taxon>Pseudomonadota</taxon>
        <taxon>Gammaproteobacteria</taxon>
        <taxon>Moraxellales</taxon>
        <taxon>Moraxellaceae</taxon>
        <taxon>Moraxella</taxon>
    </lineage>
</organism>
<dbReference type="Pfam" id="PF07690">
    <property type="entry name" value="MFS_1"/>
    <property type="match status" value="1"/>
</dbReference>
<dbReference type="PANTHER" id="PTHR23517:SF2">
    <property type="entry name" value="MULTIDRUG RESISTANCE PROTEIN MDTH"/>
    <property type="match status" value="1"/>
</dbReference>
<evidence type="ECO:0000256" key="5">
    <source>
        <dbReference type="ARBA" id="ARBA00022989"/>
    </source>
</evidence>
<dbReference type="PROSITE" id="PS50850">
    <property type="entry name" value="MFS"/>
    <property type="match status" value="1"/>
</dbReference>
<keyword evidence="2" id="KW-0813">Transport</keyword>
<name>A0A1T0CWH2_9GAMM</name>
<feature type="transmembrane region" description="Helical" evidence="7">
    <location>
        <begin position="312"/>
        <end position="336"/>
    </location>
</feature>
<protein>
    <recommendedName>
        <fullName evidence="8">Major facilitator superfamily (MFS) profile domain-containing protein</fullName>
    </recommendedName>
</protein>
<dbReference type="InterPro" id="IPR020846">
    <property type="entry name" value="MFS_dom"/>
</dbReference>
<evidence type="ECO:0000256" key="3">
    <source>
        <dbReference type="ARBA" id="ARBA00022475"/>
    </source>
</evidence>
<dbReference type="Proteomes" id="UP000190683">
    <property type="component" value="Unassembled WGS sequence"/>
</dbReference>
<keyword evidence="3" id="KW-1003">Cell membrane</keyword>
<evidence type="ECO:0000256" key="1">
    <source>
        <dbReference type="ARBA" id="ARBA00004651"/>
    </source>
</evidence>
<feature type="transmembrane region" description="Helical" evidence="7">
    <location>
        <begin position="348"/>
        <end position="371"/>
    </location>
</feature>
<accession>A0A1T0CWH2</accession>
<feature type="domain" description="Major facilitator superfamily (MFS) profile" evidence="8">
    <location>
        <begin position="19"/>
        <end position="401"/>
    </location>
</feature>
<evidence type="ECO:0000313" key="10">
    <source>
        <dbReference type="Proteomes" id="UP000190683"/>
    </source>
</evidence>
<dbReference type="GO" id="GO:0022857">
    <property type="term" value="F:transmembrane transporter activity"/>
    <property type="evidence" value="ECO:0007669"/>
    <property type="project" value="InterPro"/>
</dbReference>
<comment type="caution">
    <text evidence="9">The sequence shown here is derived from an EMBL/GenBank/DDBJ whole genome shotgun (WGS) entry which is preliminary data.</text>
</comment>
<evidence type="ECO:0000259" key="8">
    <source>
        <dbReference type="PROSITE" id="PS50850"/>
    </source>
</evidence>
<feature type="transmembrane region" description="Helical" evidence="7">
    <location>
        <begin position="255"/>
        <end position="277"/>
    </location>
</feature>
<evidence type="ECO:0000256" key="6">
    <source>
        <dbReference type="ARBA" id="ARBA00023136"/>
    </source>
</evidence>
<keyword evidence="6 7" id="KW-0472">Membrane</keyword>
<dbReference type="RefSeq" id="WP_078316881.1">
    <property type="nucleotide sequence ID" value="NZ_MUYV01000001.1"/>
</dbReference>
<evidence type="ECO:0000313" key="9">
    <source>
        <dbReference type="EMBL" id="OOS26491.1"/>
    </source>
</evidence>
<comment type="subcellular location">
    <subcellularLocation>
        <location evidence="1">Cell membrane</location>
        <topology evidence="1">Multi-pass membrane protein</topology>
    </subcellularLocation>
</comment>
<feature type="transmembrane region" description="Helical" evidence="7">
    <location>
        <begin position="147"/>
        <end position="169"/>
    </location>
</feature>
<dbReference type="STRING" id="573983.B0681_01000"/>
<dbReference type="GO" id="GO:0005886">
    <property type="term" value="C:plasma membrane"/>
    <property type="evidence" value="ECO:0007669"/>
    <property type="project" value="UniProtKB-SubCell"/>
</dbReference>
<feature type="transmembrane region" description="Helical" evidence="7">
    <location>
        <begin position="86"/>
        <end position="104"/>
    </location>
</feature>
<feature type="transmembrane region" description="Helical" evidence="7">
    <location>
        <begin position="289"/>
        <end position="306"/>
    </location>
</feature>
<feature type="transmembrane region" description="Helical" evidence="7">
    <location>
        <begin position="20"/>
        <end position="45"/>
    </location>
</feature>
<feature type="transmembrane region" description="Helical" evidence="7">
    <location>
        <begin position="215"/>
        <end position="235"/>
    </location>
</feature>